<gene>
    <name evidence="1" type="ORF">P872_03310</name>
</gene>
<evidence type="ECO:0000313" key="2">
    <source>
        <dbReference type="Proteomes" id="UP000016843"/>
    </source>
</evidence>
<reference evidence="1 2" key="1">
    <citation type="journal article" date="2013" name="Genome Announc.">
        <title>Draft Genome Sequence of the Psychrophilic and Alkaliphilic Rhodonellum psychrophilum Strain GCM71T.</title>
        <authorList>
            <person name="Hauptmann A.L."/>
            <person name="Glaring M.A."/>
            <person name="Hallin P.F."/>
            <person name="Prieme A."/>
            <person name="Stougaard P."/>
        </authorList>
    </citation>
    <scope>NUCLEOTIDE SEQUENCE [LARGE SCALE GENOMIC DNA]</scope>
    <source>
        <strain evidence="1 2">GCM71</strain>
    </source>
</reference>
<sequence>MNIWVLLNDCRNIAEKNKRDNFLPLYCKLISLISVSD</sequence>
<comment type="caution">
    <text evidence="1">The sequence shown here is derived from an EMBL/GenBank/DDBJ whole genome shotgun (WGS) entry which is preliminary data.</text>
</comment>
<dbReference type="AlphaFoldDB" id="U5BS54"/>
<dbReference type="EMBL" id="AWXR01000013">
    <property type="protein sequence ID" value="ERM83420.1"/>
    <property type="molecule type" value="Genomic_DNA"/>
</dbReference>
<accession>U5BS54</accession>
<keyword evidence="2" id="KW-1185">Reference proteome</keyword>
<organism evidence="1 2">
    <name type="scientific">Rhodonellum psychrophilum GCM71 = DSM 17998</name>
    <dbReference type="NCBI Taxonomy" id="1123057"/>
    <lineage>
        <taxon>Bacteria</taxon>
        <taxon>Pseudomonadati</taxon>
        <taxon>Bacteroidota</taxon>
        <taxon>Cytophagia</taxon>
        <taxon>Cytophagales</taxon>
        <taxon>Cytophagaceae</taxon>
        <taxon>Rhodonellum</taxon>
    </lineage>
</organism>
<evidence type="ECO:0000313" key="1">
    <source>
        <dbReference type="EMBL" id="ERM83420.1"/>
    </source>
</evidence>
<protein>
    <submittedName>
        <fullName evidence="1">Uncharacterized protein</fullName>
    </submittedName>
</protein>
<name>U5BS54_9BACT</name>
<dbReference type="Proteomes" id="UP000016843">
    <property type="component" value="Unassembled WGS sequence"/>
</dbReference>
<proteinExistence type="predicted"/>